<keyword evidence="1" id="KW-1133">Transmembrane helix</keyword>
<keyword evidence="1" id="KW-0472">Membrane</keyword>
<dbReference type="RefSeq" id="WP_157461387.1">
    <property type="nucleotide sequence ID" value="NZ_WQLB01000044.1"/>
</dbReference>
<comment type="caution">
    <text evidence="2">The sequence shown here is derived from an EMBL/GenBank/DDBJ whole genome shotgun (WGS) entry which is preliminary data.</text>
</comment>
<evidence type="ECO:0000313" key="2">
    <source>
        <dbReference type="EMBL" id="MVN89125.1"/>
    </source>
</evidence>
<dbReference type="EMBL" id="WQLB01000044">
    <property type="protein sequence ID" value="MVN89125.1"/>
    <property type="molecule type" value="Genomic_DNA"/>
</dbReference>
<name>A0A7C9M932_9DEIO</name>
<organism evidence="2 3">
    <name type="scientific">Deinococcus arboris</name>
    <dbReference type="NCBI Taxonomy" id="2682977"/>
    <lineage>
        <taxon>Bacteria</taxon>
        <taxon>Thermotogati</taxon>
        <taxon>Deinococcota</taxon>
        <taxon>Deinococci</taxon>
        <taxon>Deinococcales</taxon>
        <taxon>Deinococcaceae</taxon>
        <taxon>Deinococcus</taxon>
    </lineage>
</organism>
<dbReference type="Proteomes" id="UP000483286">
    <property type="component" value="Unassembled WGS sequence"/>
</dbReference>
<feature type="transmembrane region" description="Helical" evidence="1">
    <location>
        <begin position="56"/>
        <end position="78"/>
    </location>
</feature>
<proteinExistence type="predicted"/>
<protein>
    <submittedName>
        <fullName evidence="2">Uncharacterized protein</fullName>
    </submittedName>
</protein>
<keyword evidence="1" id="KW-0812">Transmembrane</keyword>
<gene>
    <name evidence="2" type="ORF">GO986_20505</name>
</gene>
<keyword evidence="3" id="KW-1185">Reference proteome</keyword>
<sequence>MVKTRMLMTIGGVALVLGIILNVLMGRRAFMRRNASGVQEFRSYGHSVAAGCLEPLVRLFAFLCIIGGIFLLASGLMLDPPTVGP</sequence>
<dbReference type="AlphaFoldDB" id="A0A7C9M932"/>
<evidence type="ECO:0000256" key="1">
    <source>
        <dbReference type="SAM" id="Phobius"/>
    </source>
</evidence>
<accession>A0A7C9M932</accession>
<feature type="transmembrane region" description="Helical" evidence="1">
    <location>
        <begin position="6"/>
        <end position="24"/>
    </location>
</feature>
<reference evidence="2 3" key="1">
    <citation type="submission" date="2019-12" db="EMBL/GenBank/DDBJ databases">
        <title>Deinococcus sp. HMF7620 Genome sequencing and assembly.</title>
        <authorList>
            <person name="Kang H."/>
            <person name="Kim H."/>
            <person name="Joh K."/>
        </authorList>
    </citation>
    <scope>NUCLEOTIDE SEQUENCE [LARGE SCALE GENOMIC DNA]</scope>
    <source>
        <strain evidence="2 3">HMF7620</strain>
    </source>
</reference>
<evidence type="ECO:0000313" key="3">
    <source>
        <dbReference type="Proteomes" id="UP000483286"/>
    </source>
</evidence>